<evidence type="ECO:0000313" key="1">
    <source>
        <dbReference type="EMBL" id="ABM21040.1"/>
    </source>
</evidence>
<protein>
    <submittedName>
        <fullName evidence="1">Uncharacterized protein</fullName>
    </submittedName>
</protein>
<dbReference type="RefSeq" id="WP_011783313.1">
    <property type="nucleotide sequence ID" value="NC_008738.1"/>
</dbReference>
<keyword evidence="1" id="KW-0614">Plasmid</keyword>
<evidence type="ECO:0000313" key="2">
    <source>
        <dbReference type="Proteomes" id="UP000000998"/>
    </source>
</evidence>
<dbReference type="OrthoDB" id="9957924at2"/>
<gene>
    <name evidence="1" type="ordered locus">Maqu_4189</name>
</gene>
<dbReference type="AlphaFoldDB" id="A1U7S1"/>
<dbReference type="EMBL" id="CP000515">
    <property type="protein sequence ID" value="ABM21040.1"/>
    <property type="molecule type" value="Genomic_DNA"/>
</dbReference>
<dbReference type="HOGENOM" id="CLU_1169557_0_0_6"/>
<organism evidence="1 2">
    <name type="scientific">Marinobacter nauticus (strain ATCC 700491 / DSM 11845 / VT8)</name>
    <name type="common">Marinobacter aquaeolei</name>
    <dbReference type="NCBI Taxonomy" id="351348"/>
    <lineage>
        <taxon>Bacteria</taxon>
        <taxon>Pseudomonadati</taxon>
        <taxon>Pseudomonadota</taxon>
        <taxon>Gammaproteobacteria</taxon>
        <taxon>Pseudomonadales</taxon>
        <taxon>Marinobacteraceae</taxon>
        <taxon>Marinobacter</taxon>
    </lineage>
</organism>
<geneLocation type="plasmid" evidence="1 2">
    <name>pMAQU01</name>
</geneLocation>
<dbReference type="Proteomes" id="UP000000998">
    <property type="component" value="Plasmid pMAQU01"/>
</dbReference>
<dbReference type="KEGG" id="maq:Maqu_4189"/>
<reference evidence="2" key="1">
    <citation type="journal article" date="2011" name="Appl. Environ. Microbiol.">
        <title>Genomic potential of Marinobacter aquaeolei, a biogeochemical 'opportunitroph'.</title>
        <authorList>
            <person name="Singer E."/>
            <person name="Webb E.A."/>
            <person name="Nelson W.C."/>
            <person name="Heidelberg J.F."/>
            <person name="Ivanova N."/>
            <person name="Pati A."/>
            <person name="Edwards K.J."/>
        </authorList>
    </citation>
    <scope>NUCLEOTIDE SEQUENCE [LARGE SCALE GENOMIC DNA]</scope>
    <source>
        <strain evidence="2">ATCC 700491 / DSM 11845 / VT8</strain>
    </source>
</reference>
<sequence>MNISPQASDKLYLTDRENAEWEANGFGFKKNLKLKVKRMKESVKARRDISVGDYRTLLRDRQRRMELITLARPIFLDNDKLFRIGVPAHLMQDFYGDLQAGDHIYGGYTAAKEALDHLAEAVFTHNASRQDIVQKGFWAGGMTRGQLEKAEMCIDYVIWRLKPYMEDLAERFGIADSDQLHKSHLVAIREVVDKEMTVRSSVPGRGGYEWRLERSDADRMARHFPRIAHHIRAGEVA</sequence>
<name>A1U7S1_MARN8</name>
<proteinExistence type="predicted"/>
<accession>A1U7S1</accession>